<dbReference type="Pfam" id="PF00589">
    <property type="entry name" value="Phage_integrase"/>
    <property type="match status" value="1"/>
</dbReference>
<dbReference type="InterPro" id="IPR002104">
    <property type="entry name" value="Integrase_catalytic"/>
</dbReference>
<dbReference type="InterPro" id="IPR011010">
    <property type="entry name" value="DNA_brk_join_enz"/>
</dbReference>
<proteinExistence type="inferred from homology"/>
<protein>
    <recommendedName>
        <fullName evidence="10">Site-specific integrase</fullName>
    </recommendedName>
</protein>
<dbReference type="InterPro" id="IPR010998">
    <property type="entry name" value="Integrase_recombinase_N"/>
</dbReference>
<accession>A0A329QTD6</accession>
<dbReference type="EMBL" id="QEVW01000007">
    <property type="protein sequence ID" value="RAW15513.1"/>
    <property type="molecule type" value="Genomic_DNA"/>
</dbReference>
<gene>
    <name evidence="8" type="ORF">DC345_12515</name>
</gene>
<dbReference type="Pfam" id="PF14659">
    <property type="entry name" value="Phage_int_SAM_3"/>
    <property type="match status" value="1"/>
</dbReference>
<sequence>MARTKKYPGVYERKDTKTKTYYFIISTNDPKTNKRKQVKSKSYSNPEEAYKDLIDTKNKQMKGKYIKPTKITLKEWIEKWLSDKEIRLKKKTLESYKNRAKHIIEEIGHIELFNLTKDDVTDFYKTLKKKNKVIFNGKEKVTTNTKLSSRTVHDTHKVLKMALIQAYRDERIPRDIASKIESPKAKQANHKILKPDEVNLFLSTAKGDPTYCAIYLGIFCGLRQAETLGLTWDNVDLDNQVIYIVRTLDHEDDDCAISDGTKTNAGNRPVEIDEEIVEVLRAQKRRIKKDKELSGTLYQDMNLVCPSNIGTPMNPSNLRRSLYRIIDKAGVTRVTYHELRHSHASLSVKSGADIKSLSFRLGHSSTRVTLDIYSHLLPGMQRALLKKFRDEITDK</sequence>
<dbReference type="PANTHER" id="PTHR30349:SF41">
    <property type="entry name" value="INTEGRASE_RECOMBINASE PROTEIN MJ0367-RELATED"/>
    <property type="match status" value="1"/>
</dbReference>
<dbReference type="InterPro" id="IPR004107">
    <property type="entry name" value="Integrase_SAM-like_N"/>
</dbReference>
<evidence type="ECO:0000256" key="4">
    <source>
        <dbReference type="ARBA" id="ARBA00023172"/>
    </source>
</evidence>
<evidence type="ECO:0000256" key="5">
    <source>
        <dbReference type="PROSITE-ProRule" id="PRU01248"/>
    </source>
</evidence>
<organism evidence="8 9">
    <name type="scientific">Paenibacillus taichungensis</name>
    <dbReference type="NCBI Taxonomy" id="484184"/>
    <lineage>
        <taxon>Bacteria</taxon>
        <taxon>Bacillati</taxon>
        <taxon>Bacillota</taxon>
        <taxon>Bacilli</taxon>
        <taxon>Bacillales</taxon>
        <taxon>Paenibacillaceae</taxon>
        <taxon>Paenibacillus</taxon>
    </lineage>
</organism>
<dbReference type="Gene3D" id="1.10.150.130">
    <property type="match status" value="1"/>
</dbReference>
<dbReference type="RefSeq" id="WP_113053385.1">
    <property type="nucleotide sequence ID" value="NZ_QEVW01000007.1"/>
</dbReference>
<keyword evidence="2" id="KW-0229">DNA integration</keyword>
<evidence type="ECO:0000256" key="3">
    <source>
        <dbReference type="ARBA" id="ARBA00023125"/>
    </source>
</evidence>
<feature type="domain" description="Tyr recombinase" evidence="6">
    <location>
        <begin position="188"/>
        <end position="386"/>
    </location>
</feature>
<dbReference type="PROSITE" id="PS51898">
    <property type="entry name" value="TYR_RECOMBINASE"/>
    <property type="match status" value="1"/>
</dbReference>
<comment type="caution">
    <text evidence="8">The sequence shown here is derived from an EMBL/GenBank/DDBJ whole genome shotgun (WGS) entry which is preliminary data.</text>
</comment>
<dbReference type="InterPro" id="IPR044068">
    <property type="entry name" value="CB"/>
</dbReference>
<dbReference type="PANTHER" id="PTHR30349">
    <property type="entry name" value="PHAGE INTEGRASE-RELATED"/>
    <property type="match status" value="1"/>
</dbReference>
<evidence type="ECO:0000313" key="8">
    <source>
        <dbReference type="EMBL" id="RAW15513.1"/>
    </source>
</evidence>
<evidence type="ECO:0000256" key="2">
    <source>
        <dbReference type="ARBA" id="ARBA00022908"/>
    </source>
</evidence>
<dbReference type="GO" id="GO:0015074">
    <property type="term" value="P:DNA integration"/>
    <property type="evidence" value="ECO:0007669"/>
    <property type="project" value="UniProtKB-KW"/>
</dbReference>
<comment type="similarity">
    <text evidence="1">Belongs to the 'phage' integrase family.</text>
</comment>
<reference evidence="8 9" key="1">
    <citation type="submission" date="2018-04" db="EMBL/GenBank/DDBJ databases">
        <title>Paenibacillus taichungensis Genome sequencing and assembly.</title>
        <authorList>
            <person name="Xu J."/>
            <person name="Rensing C."/>
            <person name="Mazhar H.S."/>
        </authorList>
    </citation>
    <scope>NUCLEOTIDE SEQUENCE [LARGE SCALE GENOMIC DNA]</scope>
    <source>
        <strain evidence="8 9">NC1</strain>
    </source>
</reference>
<name>A0A329QTD6_9BACL</name>
<dbReference type="GO" id="GO:0006310">
    <property type="term" value="P:DNA recombination"/>
    <property type="evidence" value="ECO:0007669"/>
    <property type="project" value="UniProtKB-KW"/>
</dbReference>
<evidence type="ECO:0000256" key="1">
    <source>
        <dbReference type="ARBA" id="ARBA00008857"/>
    </source>
</evidence>
<dbReference type="AlphaFoldDB" id="A0A329QTD6"/>
<evidence type="ECO:0008006" key="10">
    <source>
        <dbReference type="Google" id="ProtNLM"/>
    </source>
</evidence>
<evidence type="ECO:0000313" key="9">
    <source>
        <dbReference type="Proteomes" id="UP000250642"/>
    </source>
</evidence>
<evidence type="ECO:0000259" key="6">
    <source>
        <dbReference type="PROSITE" id="PS51898"/>
    </source>
</evidence>
<feature type="domain" description="Core-binding (CB)" evidence="7">
    <location>
        <begin position="71"/>
        <end position="167"/>
    </location>
</feature>
<dbReference type="Gene3D" id="1.10.443.10">
    <property type="entry name" value="Intergrase catalytic core"/>
    <property type="match status" value="1"/>
</dbReference>
<dbReference type="CDD" id="cd01189">
    <property type="entry name" value="INT_ICEBs1_C_like"/>
    <property type="match status" value="1"/>
</dbReference>
<dbReference type="InterPro" id="IPR050090">
    <property type="entry name" value="Tyrosine_recombinase_XerCD"/>
</dbReference>
<dbReference type="Proteomes" id="UP000250642">
    <property type="component" value="Unassembled WGS sequence"/>
</dbReference>
<dbReference type="GO" id="GO:0003677">
    <property type="term" value="F:DNA binding"/>
    <property type="evidence" value="ECO:0007669"/>
    <property type="project" value="UniProtKB-UniRule"/>
</dbReference>
<keyword evidence="4" id="KW-0233">DNA recombination</keyword>
<dbReference type="SUPFAM" id="SSF56349">
    <property type="entry name" value="DNA breaking-rejoining enzymes"/>
    <property type="match status" value="1"/>
</dbReference>
<dbReference type="PROSITE" id="PS51900">
    <property type="entry name" value="CB"/>
    <property type="match status" value="1"/>
</dbReference>
<evidence type="ECO:0000259" key="7">
    <source>
        <dbReference type="PROSITE" id="PS51900"/>
    </source>
</evidence>
<dbReference type="InterPro" id="IPR013762">
    <property type="entry name" value="Integrase-like_cat_sf"/>
</dbReference>
<keyword evidence="3 5" id="KW-0238">DNA-binding</keyword>